<dbReference type="InParanoid" id="A0A0E1RXP7"/>
<dbReference type="OrthoDB" id="4502329at2759"/>
<sequence>MKLLMLAALTALLLISAVILLQAAHADPAITSFASHQLMGWESKGDSWKPITCDPGHTFTVSDGFVRCCTDVNSNCAFVTRCSSNIMSFADRTQKCASGQTCVTMTIYETFSPNAAFVRDLFCWDGWSAFTIFEKTPSTAATTATATPPAQNTPPALLSTTLASVGRTSSAPTATSTSTSPDNSSQESDGGKAWVAGTVIGPVVGCVLVGALGFWIGRRRQRKDTIPMAIDPSQYAESSHAYGSKPYLRNPLQELPGSQLTPAAEMEASGSGLKPR</sequence>
<dbReference type="STRING" id="246410.A0A0E1RXP7"/>
<feature type="region of interest" description="Disordered" evidence="1">
    <location>
        <begin position="230"/>
        <end position="276"/>
    </location>
</feature>
<name>A0A0E1RXP7_COCIM</name>
<protein>
    <recommendedName>
        <fullName evidence="6">Mid2 domain-containing protein</fullName>
    </recommendedName>
</protein>
<dbReference type="AlphaFoldDB" id="A0A0E1RXP7"/>
<gene>
    <name evidence="4" type="ORF">CIMG_05404</name>
</gene>
<feature type="region of interest" description="Disordered" evidence="1">
    <location>
        <begin position="168"/>
        <end position="191"/>
    </location>
</feature>
<dbReference type="GeneID" id="4564273"/>
<feature type="chain" id="PRO_5002385619" description="Mid2 domain-containing protein" evidence="3">
    <location>
        <begin position="27"/>
        <end position="276"/>
    </location>
</feature>
<evidence type="ECO:0000256" key="3">
    <source>
        <dbReference type="SAM" id="SignalP"/>
    </source>
</evidence>
<dbReference type="EMBL" id="GG704914">
    <property type="protein sequence ID" value="EAS34380.2"/>
    <property type="molecule type" value="Genomic_DNA"/>
</dbReference>
<feature type="signal peptide" evidence="3">
    <location>
        <begin position="1"/>
        <end position="26"/>
    </location>
</feature>
<feature type="transmembrane region" description="Helical" evidence="2">
    <location>
        <begin position="193"/>
        <end position="216"/>
    </location>
</feature>
<keyword evidence="2" id="KW-0472">Membrane</keyword>
<dbReference type="OMA" id="RTQKCAS"/>
<reference evidence="5" key="1">
    <citation type="journal article" date="2009" name="Genome Res.">
        <title>Comparative genomic analyses of the human fungal pathogens Coccidioides and their relatives.</title>
        <authorList>
            <person name="Sharpton T.J."/>
            <person name="Stajich J.E."/>
            <person name="Rounsley S.D."/>
            <person name="Gardner M.J."/>
            <person name="Wortman J.R."/>
            <person name="Jordar V.S."/>
            <person name="Maiti R."/>
            <person name="Kodira C.D."/>
            <person name="Neafsey D.E."/>
            <person name="Zeng Q."/>
            <person name="Hung C.-Y."/>
            <person name="McMahan C."/>
            <person name="Muszewska A."/>
            <person name="Grynberg M."/>
            <person name="Mandel M.A."/>
            <person name="Kellner E.M."/>
            <person name="Barker B.M."/>
            <person name="Galgiani J.N."/>
            <person name="Orbach M.J."/>
            <person name="Kirkland T.N."/>
            <person name="Cole G.T."/>
            <person name="Henn M.R."/>
            <person name="Birren B.W."/>
            <person name="Taylor J.W."/>
        </authorList>
    </citation>
    <scope>NUCLEOTIDE SEQUENCE [LARGE SCALE GENOMIC DNA]</scope>
    <source>
        <strain evidence="5">RS</strain>
    </source>
</reference>
<dbReference type="CDD" id="cd12087">
    <property type="entry name" value="TM_EGFR-like"/>
    <property type="match status" value="1"/>
</dbReference>
<organism evidence="4 5">
    <name type="scientific">Coccidioides immitis (strain RS)</name>
    <name type="common">Valley fever fungus</name>
    <dbReference type="NCBI Taxonomy" id="246410"/>
    <lineage>
        <taxon>Eukaryota</taxon>
        <taxon>Fungi</taxon>
        <taxon>Dikarya</taxon>
        <taxon>Ascomycota</taxon>
        <taxon>Pezizomycotina</taxon>
        <taxon>Eurotiomycetes</taxon>
        <taxon>Eurotiomycetidae</taxon>
        <taxon>Onygenales</taxon>
        <taxon>Onygenaceae</taxon>
        <taxon>Coccidioides</taxon>
    </lineage>
</organism>
<dbReference type="Proteomes" id="UP000001261">
    <property type="component" value="Unassembled WGS sequence"/>
</dbReference>
<dbReference type="VEuPathDB" id="FungiDB:CIMG_05404"/>
<proteinExistence type="predicted"/>
<keyword evidence="3" id="KW-0732">Signal</keyword>
<feature type="compositionally biased region" description="Low complexity" evidence="1">
    <location>
        <begin position="168"/>
        <end position="181"/>
    </location>
</feature>
<reference evidence="5" key="2">
    <citation type="journal article" date="2010" name="Genome Res.">
        <title>Population genomic sequencing of Coccidioides fungi reveals recent hybridization and transposon control.</title>
        <authorList>
            <person name="Neafsey D.E."/>
            <person name="Barker B.M."/>
            <person name="Sharpton T.J."/>
            <person name="Stajich J.E."/>
            <person name="Park D.J."/>
            <person name="Whiston E."/>
            <person name="Hung C.-Y."/>
            <person name="McMahan C."/>
            <person name="White J."/>
            <person name="Sykes S."/>
            <person name="Heiman D."/>
            <person name="Young S."/>
            <person name="Zeng Q."/>
            <person name="Abouelleil A."/>
            <person name="Aftuck L."/>
            <person name="Bessette D."/>
            <person name="Brown A."/>
            <person name="FitzGerald M."/>
            <person name="Lui A."/>
            <person name="Macdonald J.P."/>
            <person name="Priest M."/>
            <person name="Orbach M.J."/>
            <person name="Galgiani J.N."/>
            <person name="Kirkland T.N."/>
            <person name="Cole G.T."/>
            <person name="Birren B.W."/>
            <person name="Henn M.R."/>
            <person name="Taylor J.W."/>
            <person name="Rounsley S.D."/>
        </authorList>
    </citation>
    <scope>GENOME REANNOTATION</scope>
    <source>
        <strain evidence="5">RS</strain>
    </source>
</reference>
<evidence type="ECO:0000256" key="1">
    <source>
        <dbReference type="SAM" id="MobiDB-lite"/>
    </source>
</evidence>
<evidence type="ECO:0008006" key="6">
    <source>
        <dbReference type="Google" id="ProtNLM"/>
    </source>
</evidence>
<accession>A0A0E1RXP7</accession>
<evidence type="ECO:0000256" key="2">
    <source>
        <dbReference type="SAM" id="Phobius"/>
    </source>
</evidence>
<evidence type="ECO:0000313" key="5">
    <source>
        <dbReference type="Proteomes" id="UP000001261"/>
    </source>
</evidence>
<keyword evidence="2" id="KW-1133">Transmembrane helix</keyword>
<dbReference type="KEGG" id="cim:CIMG_05404"/>
<evidence type="ECO:0000313" key="4">
    <source>
        <dbReference type="EMBL" id="EAS34380.2"/>
    </source>
</evidence>
<keyword evidence="5" id="KW-1185">Reference proteome</keyword>
<keyword evidence="2" id="KW-0812">Transmembrane</keyword>
<dbReference type="RefSeq" id="XP_001245963.2">
    <property type="nucleotide sequence ID" value="XM_001245962.2"/>
</dbReference>